<dbReference type="SUPFAM" id="SSF48317">
    <property type="entry name" value="Acid phosphatase/Vanadium-dependent haloperoxidase"/>
    <property type="match status" value="1"/>
</dbReference>
<organism evidence="3 4">
    <name type="scientific">Arthrobacter silviterrae</name>
    <dbReference type="NCBI Taxonomy" id="2026658"/>
    <lineage>
        <taxon>Bacteria</taxon>
        <taxon>Bacillati</taxon>
        <taxon>Actinomycetota</taxon>
        <taxon>Actinomycetes</taxon>
        <taxon>Micrococcales</taxon>
        <taxon>Micrococcaceae</taxon>
        <taxon>Arthrobacter</taxon>
    </lineage>
</organism>
<keyword evidence="4" id="KW-1185">Reference proteome</keyword>
<dbReference type="Proteomes" id="UP000479226">
    <property type="component" value="Unassembled WGS sequence"/>
</dbReference>
<keyword evidence="1" id="KW-0812">Transmembrane</keyword>
<keyword evidence="1" id="KW-1133">Transmembrane helix</keyword>
<feature type="transmembrane region" description="Helical" evidence="1">
    <location>
        <begin position="191"/>
        <end position="211"/>
    </location>
</feature>
<feature type="transmembrane region" description="Helical" evidence="1">
    <location>
        <begin position="38"/>
        <end position="62"/>
    </location>
</feature>
<dbReference type="SMART" id="SM00014">
    <property type="entry name" value="acidPPc"/>
    <property type="match status" value="1"/>
</dbReference>
<comment type="caution">
    <text evidence="3">The sequence shown here is derived from an EMBL/GenBank/DDBJ whole genome shotgun (WGS) entry which is preliminary data.</text>
</comment>
<dbReference type="Pfam" id="PF01569">
    <property type="entry name" value="PAP2"/>
    <property type="match status" value="1"/>
</dbReference>
<evidence type="ECO:0000256" key="1">
    <source>
        <dbReference type="SAM" id="Phobius"/>
    </source>
</evidence>
<accession>A0ABX0D7U6</accession>
<dbReference type="PANTHER" id="PTHR14969:SF13">
    <property type="entry name" value="AT30094P"/>
    <property type="match status" value="1"/>
</dbReference>
<dbReference type="EMBL" id="JAAKZI010000006">
    <property type="protein sequence ID" value="NGN82942.1"/>
    <property type="molecule type" value="Genomic_DNA"/>
</dbReference>
<protein>
    <submittedName>
        <fullName evidence="3">Phosphatase PAP2 family protein</fullName>
    </submittedName>
</protein>
<reference evidence="3 4" key="1">
    <citation type="submission" date="2020-02" db="EMBL/GenBank/DDBJ databases">
        <title>Genome sequence of the type strain DSM 27180 of Arthrobacter silviterrae.</title>
        <authorList>
            <person name="Gao J."/>
            <person name="Sun J."/>
        </authorList>
    </citation>
    <scope>NUCLEOTIDE SEQUENCE [LARGE SCALE GENOMIC DNA]</scope>
    <source>
        <strain evidence="3 4">DSM 27180</strain>
    </source>
</reference>
<sequence length="259" mass="28506">MERAKARTSRPDSGWRRKFMVEERSVPFTERKRLYTTAWVLIITGLVLFLVVLIGVLTHSGFQRLDQPVETWFLAHRSTTVTPLMIALAIAFGPVTLPIVVLVVVVVWTIRARHAWRPLLLAAGMVTGLVFAQVLAPLVRHPRPPIGSMLFGADSSFSFPSGHVLGTADFLLLLAFLIASRRRKRGFTSTAVCVAVVLILAQVVSRLYLGYHWISDTTASLALSMVIVGIVMAVDTARTVRVPGERVEGGHSQTQVDEA</sequence>
<evidence type="ECO:0000259" key="2">
    <source>
        <dbReference type="SMART" id="SM00014"/>
    </source>
</evidence>
<proteinExistence type="predicted"/>
<evidence type="ECO:0000313" key="3">
    <source>
        <dbReference type="EMBL" id="NGN82942.1"/>
    </source>
</evidence>
<dbReference type="InterPro" id="IPR000326">
    <property type="entry name" value="PAP2/HPO"/>
</dbReference>
<feature type="transmembrane region" description="Helical" evidence="1">
    <location>
        <begin position="82"/>
        <end position="107"/>
    </location>
</feature>
<feature type="domain" description="Phosphatidic acid phosphatase type 2/haloperoxidase" evidence="2">
    <location>
        <begin position="118"/>
        <end position="232"/>
    </location>
</feature>
<dbReference type="CDD" id="cd03392">
    <property type="entry name" value="PAP2_like_2"/>
    <property type="match status" value="1"/>
</dbReference>
<feature type="transmembrane region" description="Helical" evidence="1">
    <location>
        <begin position="159"/>
        <end position="179"/>
    </location>
</feature>
<dbReference type="InterPro" id="IPR036938">
    <property type="entry name" value="PAP2/HPO_sf"/>
</dbReference>
<name>A0ABX0D7U6_9MICC</name>
<keyword evidence="1" id="KW-0472">Membrane</keyword>
<dbReference type="PANTHER" id="PTHR14969">
    <property type="entry name" value="SPHINGOSINE-1-PHOSPHATE PHOSPHOHYDROLASE"/>
    <property type="match status" value="1"/>
</dbReference>
<feature type="transmembrane region" description="Helical" evidence="1">
    <location>
        <begin position="217"/>
        <end position="234"/>
    </location>
</feature>
<gene>
    <name evidence="3" type="ORF">G6N77_05610</name>
</gene>
<feature type="transmembrane region" description="Helical" evidence="1">
    <location>
        <begin position="119"/>
        <end position="139"/>
    </location>
</feature>
<evidence type="ECO:0000313" key="4">
    <source>
        <dbReference type="Proteomes" id="UP000479226"/>
    </source>
</evidence>
<dbReference type="Gene3D" id="1.20.144.10">
    <property type="entry name" value="Phosphatidic acid phosphatase type 2/haloperoxidase"/>
    <property type="match status" value="1"/>
</dbReference>